<organism evidence="1 2">
    <name type="scientific">Ramlibacter cellulosilyticus</name>
    <dbReference type="NCBI Taxonomy" id="2764187"/>
    <lineage>
        <taxon>Bacteria</taxon>
        <taxon>Pseudomonadati</taxon>
        <taxon>Pseudomonadota</taxon>
        <taxon>Betaproteobacteria</taxon>
        <taxon>Burkholderiales</taxon>
        <taxon>Comamonadaceae</taxon>
        <taxon>Ramlibacter</taxon>
    </lineage>
</organism>
<keyword evidence="2" id="KW-1185">Reference proteome</keyword>
<dbReference type="InterPro" id="IPR018697">
    <property type="entry name" value="DUF2199"/>
</dbReference>
<comment type="caution">
    <text evidence="1">The sequence shown here is derived from an EMBL/GenBank/DDBJ whole genome shotgun (WGS) entry which is preliminary data.</text>
</comment>
<dbReference type="RefSeq" id="WP_187074392.1">
    <property type="nucleotide sequence ID" value="NZ_JACORT010000001.1"/>
</dbReference>
<dbReference type="Pfam" id="PF09965">
    <property type="entry name" value="DUF2199"/>
    <property type="match status" value="1"/>
</dbReference>
<sequence>MNQEAFVCDTCGERHEGLPTDFGFRLPDEVHALSYLDRYLRSRYNADLCTLDESRYFVRGVLRVPLLEAREDFGWGVWVEVSAADHDNYVRRFHDAAENAPRFPGVLANAIPGHERALGLPLEVQLGREDQRPMLHCLAASTHALAIEQREGISARRHHAILECTGFFQHDGDGA</sequence>
<dbReference type="EMBL" id="JACORT010000001">
    <property type="protein sequence ID" value="MBC5781640.1"/>
    <property type="molecule type" value="Genomic_DNA"/>
</dbReference>
<protein>
    <submittedName>
        <fullName evidence="1">DUF2199 domain-containing protein</fullName>
    </submittedName>
</protein>
<accession>A0A923MLL4</accession>
<reference evidence="1" key="1">
    <citation type="submission" date="2020-08" db="EMBL/GenBank/DDBJ databases">
        <title>Ramlibacter sp. USB13 16S ribosomal RNA gene genome sequencing and assembly.</title>
        <authorList>
            <person name="Kang M."/>
        </authorList>
    </citation>
    <scope>NUCLEOTIDE SEQUENCE</scope>
    <source>
        <strain evidence="1">USB13</strain>
    </source>
</reference>
<evidence type="ECO:0000313" key="1">
    <source>
        <dbReference type="EMBL" id="MBC5781640.1"/>
    </source>
</evidence>
<dbReference type="AlphaFoldDB" id="A0A923MLL4"/>
<dbReference type="Proteomes" id="UP000608513">
    <property type="component" value="Unassembled WGS sequence"/>
</dbReference>
<evidence type="ECO:0000313" key="2">
    <source>
        <dbReference type="Proteomes" id="UP000608513"/>
    </source>
</evidence>
<proteinExistence type="predicted"/>
<name>A0A923MLL4_9BURK</name>
<gene>
    <name evidence="1" type="ORF">H8N03_01710</name>
</gene>